<evidence type="ECO:0000313" key="2">
    <source>
        <dbReference type="Proteomes" id="UP000182902"/>
    </source>
</evidence>
<sequence length="240" mass="28237">MEENLRRLLLALEDWLVREELLGDAFFISPAEWEKRGESWLNDAAYVFVFDSSSVHHMLNFGCDTTEFDDIFESFGFWYEMGHSWNLGIYPIEDYDFTQTPARATYTQLLKDPRWKRKADLVKQVAKNKCQDCGAEGRLEAHHCYYARMSSGFRPWEYPISSLRALCRQCHETREKVEMSFRAWSAKLTHQQLVQLQKGVDHAGYWMGNNELLELLNESSRSECEELKELHKRVMSKPTS</sequence>
<dbReference type="RefSeq" id="WP_141722782.1">
    <property type="nucleotide sequence ID" value="NZ_FNOX01000003.1"/>
</dbReference>
<dbReference type="Proteomes" id="UP000182902">
    <property type="component" value="Unassembled WGS sequence"/>
</dbReference>
<reference evidence="1 2" key="1">
    <citation type="submission" date="2016-10" db="EMBL/GenBank/DDBJ databases">
        <authorList>
            <person name="de Groot N.N."/>
        </authorList>
    </citation>
    <scope>NUCLEOTIDE SEQUENCE [LARGE SCALE GENOMIC DNA]</scope>
    <source>
        <strain evidence="1 2">ICMP 14252</strain>
    </source>
</reference>
<proteinExistence type="predicted"/>
<evidence type="ECO:0008006" key="3">
    <source>
        <dbReference type="Google" id="ProtNLM"/>
    </source>
</evidence>
<dbReference type="EMBL" id="FNOX01000003">
    <property type="protein sequence ID" value="SDY28211.1"/>
    <property type="molecule type" value="Genomic_DNA"/>
</dbReference>
<dbReference type="AlphaFoldDB" id="A0A1H3IKK4"/>
<name>A0A1H3IKK4_9PSED</name>
<evidence type="ECO:0000313" key="1">
    <source>
        <dbReference type="EMBL" id="SDY28211.1"/>
    </source>
</evidence>
<organism evidence="1 2">
    <name type="scientific">Pseudomonas salomonii</name>
    <dbReference type="NCBI Taxonomy" id="191391"/>
    <lineage>
        <taxon>Bacteria</taxon>
        <taxon>Pseudomonadati</taxon>
        <taxon>Pseudomonadota</taxon>
        <taxon>Gammaproteobacteria</taxon>
        <taxon>Pseudomonadales</taxon>
        <taxon>Pseudomonadaceae</taxon>
        <taxon>Pseudomonas</taxon>
    </lineage>
</organism>
<protein>
    <recommendedName>
        <fullName evidence="3">HNH endonuclease</fullName>
    </recommendedName>
</protein>
<accession>A0A1H3IKK4</accession>
<dbReference type="Gene3D" id="1.10.30.50">
    <property type="match status" value="1"/>
</dbReference>
<gene>
    <name evidence="1" type="ORF">SAMN05216247_103289</name>
</gene>